<comment type="caution">
    <text evidence="1">The sequence shown here is derived from an EMBL/GenBank/DDBJ whole genome shotgun (WGS) entry which is preliminary data.</text>
</comment>
<evidence type="ECO:0000313" key="1">
    <source>
        <dbReference type="EMBL" id="KKK34505.1"/>
    </source>
</evidence>
<dbReference type="PATRIC" id="fig|1432562.3.peg.1431"/>
<evidence type="ECO:0000313" key="2">
    <source>
        <dbReference type="Proteomes" id="UP000034287"/>
    </source>
</evidence>
<organism evidence="1 2">
    <name type="scientific">Salinicoccus sediminis</name>
    <dbReference type="NCBI Taxonomy" id="1432562"/>
    <lineage>
        <taxon>Bacteria</taxon>
        <taxon>Bacillati</taxon>
        <taxon>Bacillota</taxon>
        <taxon>Bacilli</taxon>
        <taxon>Bacillales</taxon>
        <taxon>Staphylococcaceae</taxon>
        <taxon>Salinicoccus</taxon>
    </lineage>
</organism>
<dbReference type="EMBL" id="LAYZ01000004">
    <property type="protein sequence ID" value="KKK34505.1"/>
    <property type="molecule type" value="Genomic_DNA"/>
</dbReference>
<gene>
    <name evidence="1" type="ORF">WN59_07185</name>
</gene>
<keyword evidence="2" id="KW-1185">Reference proteome</keyword>
<accession>A0A0M2SPF9</accession>
<reference evidence="1 2" key="1">
    <citation type="submission" date="2015-04" db="EMBL/GenBank/DDBJ databases">
        <title>Taxonomic description and genome sequence of Salinicoccus sediminis sp. nov., a novel hyper halotolerant bacterium isolated from marine sediment.</title>
        <authorList>
            <person name="Mathan Kumar R."/>
            <person name="Kaur G."/>
            <person name="Kumar N."/>
            <person name="Kumar A."/>
            <person name="Singh N.K."/>
            <person name="Kaur N."/>
            <person name="Mayilraj S."/>
        </authorList>
    </citation>
    <scope>NUCLEOTIDE SEQUENCE [LARGE SCALE GENOMIC DNA]</scope>
    <source>
        <strain evidence="1 2">SV-16</strain>
    </source>
</reference>
<sequence>MKLQIFPLPKHIMYGIIEDAKQHIWCLNLQQNTRYSVYHPDYMCIYKMKAKDLIERAFVYFILASMMEGGMA</sequence>
<dbReference type="Proteomes" id="UP000034287">
    <property type="component" value="Unassembled WGS sequence"/>
</dbReference>
<protein>
    <submittedName>
        <fullName evidence="1">Uncharacterized protein</fullName>
    </submittedName>
</protein>
<name>A0A0M2SPF9_9STAP</name>
<dbReference type="AlphaFoldDB" id="A0A0M2SPF9"/>
<proteinExistence type="predicted"/>
<dbReference type="STRING" id="1432562.WN59_07185"/>